<sequence length="84" mass="9480">MSKNTLEELIDSIEFLTLVPAGGELVFQQIHKKANELFTLLPKNITSVKTERGMILHRDEYLDSIPTLSSLKGLILPTEQTKEL</sequence>
<evidence type="ECO:0000313" key="2">
    <source>
        <dbReference type="Proteomes" id="UP000034075"/>
    </source>
</evidence>
<protein>
    <submittedName>
        <fullName evidence="1">Uncharacterized protein</fullName>
    </submittedName>
</protein>
<dbReference type="AlphaFoldDB" id="A0A0G0I5M2"/>
<accession>A0A0G0I5M2</accession>
<name>A0A0G0I5M2_9BACT</name>
<evidence type="ECO:0000313" key="1">
    <source>
        <dbReference type="EMBL" id="KKQ11401.1"/>
    </source>
</evidence>
<dbReference type="EMBL" id="LBSF01000028">
    <property type="protein sequence ID" value="KKQ11401.1"/>
    <property type="molecule type" value="Genomic_DNA"/>
</dbReference>
<dbReference type="Proteomes" id="UP000034075">
    <property type="component" value="Unassembled WGS sequence"/>
</dbReference>
<comment type="caution">
    <text evidence="1">The sequence shown here is derived from an EMBL/GenBank/DDBJ whole genome shotgun (WGS) entry which is preliminary data.</text>
</comment>
<reference evidence="1 2" key="1">
    <citation type="journal article" date="2015" name="Nature">
        <title>rRNA introns, odd ribosomes, and small enigmatic genomes across a large radiation of phyla.</title>
        <authorList>
            <person name="Brown C.T."/>
            <person name="Hug L.A."/>
            <person name="Thomas B.C."/>
            <person name="Sharon I."/>
            <person name="Castelle C.J."/>
            <person name="Singh A."/>
            <person name="Wilkins M.J."/>
            <person name="Williams K.H."/>
            <person name="Banfield J.F."/>
        </authorList>
    </citation>
    <scope>NUCLEOTIDE SEQUENCE [LARGE SCALE GENOMIC DNA]</scope>
</reference>
<proteinExistence type="predicted"/>
<gene>
    <name evidence="1" type="ORF">US24_C0028G0001</name>
</gene>
<feature type="non-terminal residue" evidence="1">
    <location>
        <position position="84"/>
    </location>
</feature>
<organism evidence="1 2">
    <name type="scientific">candidate division WS6 bacterium GW2011_GWC2_36_7</name>
    <dbReference type="NCBI Taxonomy" id="1619091"/>
    <lineage>
        <taxon>Bacteria</taxon>
        <taxon>Candidatus Dojkabacteria</taxon>
    </lineage>
</organism>